<evidence type="ECO:0000313" key="2">
    <source>
        <dbReference type="EMBL" id="OUR97345.1"/>
    </source>
</evidence>
<organism evidence="2 3">
    <name type="scientific">Halobacteriovorax marinus</name>
    <dbReference type="NCBI Taxonomy" id="97084"/>
    <lineage>
        <taxon>Bacteria</taxon>
        <taxon>Pseudomonadati</taxon>
        <taxon>Bdellovibrionota</taxon>
        <taxon>Bacteriovoracia</taxon>
        <taxon>Bacteriovoracales</taxon>
        <taxon>Halobacteriovoraceae</taxon>
        <taxon>Halobacteriovorax</taxon>
    </lineage>
</organism>
<feature type="chain" id="PRO_5012373346" evidence="1">
    <location>
        <begin position="28"/>
        <end position="323"/>
    </location>
</feature>
<evidence type="ECO:0000313" key="3">
    <source>
        <dbReference type="Proteomes" id="UP000196531"/>
    </source>
</evidence>
<dbReference type="Proteomes" id="UP000196531">
    <property type="component" value="Unassembled WGS sequence"/>
</dbReference>
<evidence type="ECO:0000256" key="1">
    <source>
        <dbReference type="SAM" id="SignalP"/>
    </source>
</evidence>
<feature type="signal peptide" evidence="1">
    <location>
        <begin position="1"/>
        <end position="27"/>
    </location>
</feature>
<accession>A0A1Y5F995</accession>
<comment type="caution">
    <text evidence="2">The sequence shown here is derived from an EMBL/GenBank/DDBJ whole genome shotgun (WGS) entry which is preliminary data.</text>
</comment>
<proteinExistence type="predicted"/>
<name>A0A1Y5F995_9BACT</name>
<protein>
    <submittedName>
        <fullName evidence="2">Uncharacterized protein</fullName>
    </submittedName>
</protein>
<keyword evidence="1" id="KW-0732">Signal</keyword>
<gene>
    <name evidence="2" type="ORF">A9Q84_13555</name>
</gene>
<reference evidence="3" key="1">
    <citation type="journal article" date="2017" name="Proc. Natl. Acad. Sci. U.S.A.">
        <title>Simulation of Deepwater Horizon oil plume reveals substrate specialization within a complex community of hydrocarbon-degraders.</title>
        <authorList>
            <person name="Hu P."/>
            <person name="Dubinsky E.A."/>
            <person name="Probst A.J."/>
            <person name="Wang J."/>
            <person name="Sieber C.M.K."/>
            <person name="Tom L.M."/>
            <person name="Gardinali P."/>
            <person name="Banfield J.F."/>
            <person name="Atlas R.M."/>
            <person name="Andersen G.L."/>
        </authorList>
    </citation>
    <scope>NUCLEOTIDE SEQUENCE [LARGE SCALE GENOMIC DNA]</scope>
</reference>
<sequence>MKIWKNRLPRVVLAVSLGFLIQGQAMASAIKLVDILVNETGLSESLSKHGIRGTSATKVKSYVRNSVSSLYLYGNKKPTASQLKRFVRGIKATGKDARYKSDLLKLLNKSEKKMSQKDLVTAINSLIYLANRHGKSSSAILACAACVSDSLSKKGFKFTLETMNNKQSKKVLSKMLPSNPRSLTNYINAKLGKFQIGSLSGSGKLVAAEEEKALGLFLGLKDVGSKQQKSLIGAIENLSKDSSGKVNIINPQNPHKLWKLFSEDISESEMSGWTSLLDEVAKKSKGKTNKKEVFFEILEGRAAGKTDLQDRVQSLKNKNCFFK</sequence>
<dbReference type="EMBL" id="MAAO01000006">
    <property type="protein sequence ID" value="OUR97345.1"/>
    <property type="molecule type" value="Genomic_DNA"/>
</dbReference>
<dbReference type="AlphaFoldDB" id="A0A1Y5F995"/>